<protein>
    <submittedName>
        <fullName evidence="2">Oxoglutarate/iron-dependent dioxygenase</fullName>
    </submittedName>
</protein>
<sequence>MLEIKDFYKIDDKIYVYQNMFNDQYFIECFNYITELKDLWKKWHIFGEQLNFPFVKTTPESSFQAMQYEDFKKDIKFDSESDEKIKYFYNYIEDVFYATTKEYFKNPGIKQPDGLKKFHHTPSLMKYVPNLDFDVLTMRHHVDFQQELIGVPSDKFLLTCNMYLNDNYKGGEVSFKVFKNNLNESNDDFDHYLYTPKMGDVVVFPSNAPYYHGVRPTINGVKYFVRSFYMYEDPGSQEWHANKEKYGEETWLQMEKLRQEEERKSGIYIKDRWDKPNYV</sequence>
<dbReference type="GO" id="GO:0051213">
    <property type="term" value="F:dioxygenase activity"/>
    <property type="evidence" value="ECO:0007669"/>
    <property type="project" value="UniProtKB-KW"/>
</dbReference>
<dbReference type="Pfam" id="PF13640">
    <property type="entry name" value="2OG-FeII_Oxy_3"/>
    <property type="match status" value="1"/>
</dbReference>
<dbReference type="InterPro" id="IPR044862">
    <property type="entry name" value="Pro_4_hyd_alph_FE2OG_OXY"/>
</dbReference>
<proteinExistence type="predicted"/>
<dbReference type="Gene3D" id="2.60.120.620">
    <property type="entry name" value="q2cbj1_9rhob like domain"/>
    <property type="match status" value="1"/>
</dbReference>
<dbReference type="EMBL" id="LR798257">
    <property type="protein sequence ID" value="CAB5218128.1"/>
    <property type="molecule type" value="Genomic_DNA"/>
</dbReference>
<keyword evidence="2" id="KW-0223">Dioxygenase</keyword>
<gene>
    <name evidence="2" type="ORF">UFOVP204_10</name>
</gene>
<reference evidence="2" key="1">
    <citation type="submission" date="2020-05" db="EMBL/GenBank/DDBJ databases">
        <authorList>
            <person name="Chiriac C."/>
            <person name="Salcher M."/>
            <person name="Ghai R."/>
            <person name="Kavagutti S V."/>
        </authorList>
    </citation>
    <scope>NUCLEOTIDE SEQUENCE</scope>
</reference>
<evidence type="ECO:0000313" key="2">
    <source>
        <dbReference type="EMBL" id="CAB5218128.1"/>
    </source>
</evidence>
<evidence type="ECO:0000259" key="1">
    <source>
        <dbReference type="Pfam" id="PF13640"/>
    </source>
</evidence>
<keyword evidence="2" id="KW-0560">Oxidoreductase</keyword>
<organism evidence="2">
    <name type="scientific">uncultured Caudovirales phage</name>
    <dbReference type="NCBI Taxonomy" id="2100421"/>
    <lineage>
        <taxon>Viruses</taxon>
        <taxon>Duplodnaviria</taxon>
        <taxon>Heunggongvirae</taxon>
        <taxon>Uroviricota</taxon>
        <taxon>Caudoviricetes</taxon>
        <taxon>Peduoviridae</taxon>
        <taxon>Maltschvirus</taxon>
        <taxon>Maltschvirus maltsch</taxon>
    </lineage>
</organism>
<name>A0A6J7WMU7_9CAUD</name>
<accession>A0A6J7WMU7</accession>
<feature type="domain" description="Prolyl 4-hydroxylase alpha subunit Fe(2+) 2OG dioxygenase" evidence="1">
    <location>
        <begin position="139"/>
        <end position="229"/>
    </location>
</feature>